<dbReference type="PANTHER" id="PTHR43179:SF7">
    <property type="entry name" value="RHAMNOSYLTRANSFERASE WBBL"/>
    <property type="match status" value="1"/>
</dbReference>
<name>A0A0F9ICT7_9ZZZZ</name>
<dbReference type="Gene3D" id="3.90.550.10">
    <property type="entry name" value="Spore Coat Polysaccharide Biosynthesis Protein SpsA, Chain A"/>
    <property type="match status" value="1"/>
</dbReference>
<protein>
    <recommendedName>
        <fullName evidence="1">Glycosyltransferase 2-like domain-containing protein</fullName>
    </recommendedName>
</protein>
<reference evidence="2" key="1">
    <citation type="journal article" date="2015" name="Nature">
        <title>Complex archaea that bridge the gap between prokaryotes and eukaryotes.</title>
        <authorList>
            <person name="Spang A."/>
            <person name="Saw J.H."/>
            <person name="Jorgensen S.L."/>
            <person name="Zaremba-Niedzwiedzka K."/>
            <person name="Martijn J."/>
            <person name="Lind A.E."/>
            <person name="van Eijk R."/>
            <person name="Schleper C."/>
            <person name="Guy L."/>
            <person name="Ettema T.J."/>
        </authorList>
    </citation>
    <scope>NUCLEOTIDE SEQUENCE</scope>
</reference>
<dbReference type="SUPFAM" id="SSF53448">
    <property type="entry name" value="Nucleotide-diphospho-sugar transferases"/>
    <property type="match status" value="1"/>
</dbReference>
<evidence type="ECO:0000313" key="2">
    <source>
        <dbReference type="EMBL" id="KKM17539.1"/>
    </source>
</evidence>
<dbReference type="AlphaFoldDB" id="A0A0F9ICT7"/>
<dbReference type="InterPro" id="IPR029044">
    <property type="entry name" value="Nucleotide-diphossugar_trans"/>
</dbReference>
<organism evidence="2">
    <name type="scientific">marine sediment metagenome</name>
    <dbReference type="NCBI Taxonomy" id="412755"/>
    <lineage>
        <taxon>unclassified sequences</taxon>
        <taxon>metagenomes</taxon>
        <taxon>ecological metagenomes</taxon>
    </lineage>
</organism>
<dbReference type="Pfam" id="PF00535">
    <property type="entry name" value="Glycos_transf_2"/>
    <property type="match status" value="1"/>
</dbReference>
<accession>A0A0F9ICT7</accession>
<sequence length="277" mass="31725">MTDEEVKLDIIVPTHGKLDMTMKCLDAIYAYTSTPFHLIVVDDSTDLTPIYMADVRMRAGNVTYIHSDKPYKSGNQFFNIGIKHSRTPYIATIMNSVVVEPEWEIEALKLMESNSKIGIIGFKCLFPNGKIESAGIHMAKWLPCDIGRDLPSHRLPGIYEVDAVQWAFALLRKEAVEGNLDENLFNGFKGVDDIDNCFVVKKKGWEIWYCGYGVGYHTPKATRQDNTLDGKTLNAQNMEKFYRRWGYWEDFQKELKGITQEDLIHQMPDMKLAGKLR</sequence>
<feature type="domain" description="Glycosyltransferase 2-like" evidence="1">
    <location>
        <begin position="10"/>
        <end position="121"/>
    </location>
</feature>
<dbReference type="PANTHER" id="PTHR43179">
    <property type="entry name" value="RHAMNOSYLTRANSFERASE WBBL"/>
    <property type="match status" value="1"/>
</dbReference>
<gene>
    <name evidence="2" type="ORF">LCGC14_1674740</name>
</gene>
<dbReference type="InterPro" id="IPR001173">
    <property type="entry name" value="Glyco_trans_2-like"/>
</dbReference>
<proteinExistence type="predicted"/>
<comment type="caution">
    <text evidence="2">The sequence shown here is derived from an EMBL/GenBank/DDBJ whole genome shotgun (WGS) entry which is preliminary data.</text>
</comment>
<evidence type="ECO:0000259" key="1">
    <source>
        <dbReference type="Pfam" id="PF00535"/>
    </source>
</evidence>
<dbReference type="EMBL" id="LAZR01014425">
    <property type="protein sequence ID" value="KKM17539.1"/>
    <property type="molecule type" value="Genomic_DNA"/>
</dbReference>